<dbReference type="Proteomes" id="UP000838756">
    <property type="component" value="Unassembled WGS sequence"/>
</dbReference>
<proteinExistence type="predicted"/>
<dbReference type="EMBL" id="CAKXAJ010004092">
    <property type="protein sequence ID" value="CAH2208623.1"/>
    <property type="molecule type" value="Genomic_DNA"/>
</dbReference>
<reference evidence="2" key="1">
    <citation type="submission" date="2022-03" db="EMBL/GenBank/DDBJ databases">
        <authorList>
            <person name="Lindestad O."/>
        </authorList>
    </citation>
    <scope>NUCLEOTIDE SEQUENCE</scope>
</reference>
<sequence length="126" mass="13866">PIPEYQLELGGSAQPPGIIRSLGLWLHLRNNASLLNVRINGVSGEVATLEAVDAERFRREHGDVMSGVAQILHTAFSQLQGKLPGTYILRHARLCHGILIWGNGADIGTILLGLFARSMKRVRERH</sequence>
<dbReference type="OrthoDB" id="6288737at2759"/>
<name>A0A8S4QDN7_9NEOP</name>
<gene>
    <name evidence="2" type="primary">jg23293</name>
    <name evidence="2" type="ORF">PAEG_LOCUS1192</name>
</gene>
<comment type="caution">
    <text evidence="2">The sequence shown here is derived from an EMBL/GenBank/DDBJ whole genome shotgun (WGS) entry which is preliminary data.</text>
</comment>
<evidence type="ECO:0000313" key="3">
    <source>
        <dbReference type="Proteomes" id="UP000838756"/>
    </source>
</evidence>
<feature type="non-terminal residue" evidence="2">
    <location>
        <position position="1"/>
    </location>
</feature>
<feature type="transmembrane region" description="Helical" evidence="1">
    <location>
        <begin position="98"/>
        <end position="116"/>
    </location>
</feature>
<keyword evidence="1" id="KW-0812">Transmembrane</keyword>
<organism evidence="2 3">
    <name type="scientific">Pararge aegeria aegeria</name>
    <dbReference type="NCBI Taxonomy" id="348720"/>
    <lineage>
        <taxon>Eukaryota</taxon>
        <taxon>Metazoa</taxon>
        <taxon>Ecdysozoa</taxon>
        <taxon>Arthropoda</taxon>
        <taxon>Hexapoda</taxon>
        <taxon>Insecta</taxon>
        <taxon>Pterygota</taxon>
        <taxon>Neoptera</taxon>
        <taxon>Endopterygota</taxon>
        <taxon>Lepidoptera</taxon>
        <taxon>Glossata</taxon>
        <taxon>Ditrysia</taxon>
        <taxon>Papilionoidea</taxon>
        <taxon>Nymphalidae</taxon>
        <taxon>Satyrinae</taxon>
        <taxon>Satyrini</taxon>
        <taxon>Parargina</taxon>
        <taxon>Pararge</taxon>
    </lineage>
</organism>
<dbReference type="AlphaFoldDB" id="A0A8S4QDN7"/>
<keyword evidence="3" id="KW-1185">Reference proteome</keyword>
<keyword evidence="1" id="KW-1133">Transmembrane helix</keyword>
<keyword evidence="1" id="KW-0472">Membrane</keyword>
<evidence type="ECO:0000313" key="2">
    <source>
        <dbReference type="EMBL" id="CAH2208623.1"/>
    </source>
</evidence>
<protein>
    <submittedName>
        <fullName evidence="2">Jg23293 protein</fullName>
    </submittedName>
</protein>
<evidence type="ECO:0000256" key="1">
    <source>
        <dbReference type="SAM" id="Phobius"/>
    </source>
</evidence>
<accession>A0A8S4QDN7</accession>